<proteinExistence type="predicted"/>
<keyword evidence="3" id="KW-1185">Reference proteome</keyword>
<dbReference type="Proteomes" id="UP000271162">
    <property type="component" value="Unassembled WGS sequence"/>
</dbReference>
<sequence length="95" mass="10660">MQRCGFLNPGVQQIVAPSGRLEDQAQQQPLQPSYPEHALVRPPPQPIVPQQPGGHSGTLFQILIEFLEDDYKVENQRVPQKALIMQGTKYPSSDR</sequence>
<evidence type="ECO:0000313" key="4">
    <source>
        <dbReference type="WBParaSite" id="NBR_0000512201-mRNA-1"/>
    </source>
</evidence>
<evidence type="ECO:0000256" key="1">
    <source>
        <dbReference type="SAM" id="MobiDB-lite"/>
    </source>
</evidence>
<feature type="region of interest" description="Disordered" evidence="1">
    <location>
        <begin position="18"/>
        <end position="54"/>
    </location>
</feature>
<accession>A0A0N4XRH0</accession>
<name>A0A0N4XRH0_NIPBR</name>
<reference evidence="4" key="1">
    <citation type="submission" date="2017-02" db="UniProtKB">
        <authorList>
            <consortium name="WormBaseParasite"/>
        </authorList>
    </citation>
    <scope>IDENTIFICATION</scope>
</reference>
<gene>
    <name evidence="2" type="ORF">NBR_LOCUS5123</name>
</gene>
<dbReference type="EMBL" id="UYSL01011422">
    <property type="protein sequence ID" value="VDL68712.1"/>
    <property type="molecule type" value="Genomic_DNA"/>
</dbReference>
<reference evidence="2 3" key="2">
    <citation type="submission" date="2018-11" db="EMBL/GenBank/DDBJ databases">
        <authorList>
            <consortium name="Pathogen Informatics"/>
        </authorList>
    </citation>
    <scope>NUCLEOTIDE SEQUENCE [LARGE SCALE GENOMIC DNA]</scope>
</reference>
<organism evidence="4">
    <name type="scientific">Nippostrongylus brasiliensis</name>
    <name type="common">Rat hookworm</name>
    <dbReference type="NCBI Taxonomy" id="27835"/>
    <lineage>
        <taxon>Eukaryota</taxon>
        <taxon>Metazoa</taxon>
        <taxon>Ecdysozoa</taxon>
        <taxon>Nematoda</taxon>
        <taxon>Chromadorea</taxon>
        <taxon>Rhabditida</taxon>
        <taxon>Rhabditina</taxon>
        <taxon>Rhabditomorpha</taxon>
        <taxon>Strongyloidea</taxon>
        <taxon>Heligmosomidae</taxon>
        <taxon>Nippostrongylus</taxon>
    </lineage>
</organism>
<evidence type="ECO:0000313" key="2">
    <source>
        <dbReference type="EMBL" id="VDL68712.1"/>
    </source>
</evidence>
<evidence type="ECO:0000313" key="3">
    <source>
        <dbReference type="Proteomes" id="UP000271162"/>
    </source>
</evidence>
<protein>
    <submittedName>
        <fullName evidence="2 4">Uncharacterized protein</fullName>
    </submittedName>
</protein>
<dbReference type="AlphaFoldDB" id="A0A0N4XRH0"/>
<dbReference type="WBParaSite" id="NBR_0000512201-mRNA-1">
    <property type="protein sequence ID" value="NBR_0000512201-mRNA-1"/>
    <property type="gene ID" value="NBR_0000512201"/>
</dbReference>